<dbReference type="GO" id="GO:0032259">
    <property type="term" value="P:methylation"/>
    <property type="evidence" value="ECO:0007669"/>
    <property type="project" value="UniProtKB-KW"/>
</dbReference>
<name>W2RX13_CYPE1</name>
<protein>
    <recommendedName>
        <fullName evidence="4">O-methyltransferase C-terminal domain-containing protein</fullName>
    </recommendedName>
</protein>
<reference evidence="5 6" key="1">
    <citation type="submission" date="2013-03" db="EMBL/GenBank/DDBJ databases">
        <title>The Genome Sequence of Phialophora europaea CBS 101466.</title>
        <authorList>
            <consortium name="The Broad Institute Genomics Platform"/>
            <person name="Cuomo C."/>
            <person name="de Hoog S."/>
            <person name="Gorbushina A."/>
            <person name="Walker B."/>
            <person name="Young S.K."/>
            <person name="Zeng Q."/>
            <person name="Gargeya S."/>
            <person name="Fitzgerald M."/>
            <person name="Haas B."/>
            <person name="Abouelleil A."/>
            <person name="Allen A.W."/>
            <person name="Alvarado L."/>
            <person name="Arachchi H.M."/>
            <person name="Berlin A.M."/>
            <person name="Chapman S.B."/>
            <person name="Gainer-Dewar J."/>
            <person name="Goldberg J."/>
            <person name="Griggs A."/>
            <person name="Gujja S."/>
            <person name="Hansen M."/>
            <person name="Howarth C."/>
            <person name="Imamovic A."/>
            <person name="Ireland A."/>
            <person name="Larimer J."/>
            <person name="McCowan C."/>
            <person name="Murphy C."/>
            <person name="Pearson M."/>
            <person name="Poon T.W."/>
            <person name="Priest M."/>
            <person name="Roberts A."/>
            <person name="Saif S."/>
            <person name="Shea T."/>
            <person name="Sisk P."/>
            <person name="Sykes S."/>
            <person name="Wortman J."/>
            <person name="Nusbaum C."/>
            <person name="Birren B."/>
        </authorList>
    </citation>
    <scope>NUCLEOTIDE SEQUENCE [LARGE SCALE GENOMIC DNA]</scope>
    <source>
        <strain evidence="5 6">CBS 101466</strain>
    </source>
</reference>
<dbReference type="VEuPathDB" id="FungiDB:HMPREF1541_05242"/>
<keyword evidence="6" id="KW-1185">Reference proteome</keyword>
<dbReference type="SUPFAM" id="SSF53335">
    <property type="entry name" value="S-adenosyl-L-methionine-dependent methyltransferases"/>
    <property type="match status" value="1"/>
</dbReference>
<dbReference type="HOGENOM" id="CLU_005533_1_4_1"/>
<evidence type="ECO:0000256" key="1">
    <source>
        <dbReference type="ARBA" id="ARBA00022603"/>
    </source>
</evidence>
<evidence type="ECO:0000313" key="5">
    <source>
        <dbReference type="EMBL" id="ETN40962.1"/>
    </source>
</evidence>
<organism evidence="5 6">
    <name type="scientific">Cyphellophora europaea (strain CBS 101466)</name>
    <name type="common">Phialophora europaea</name>
    <dbReference type="NCBI Taxonomy" id="1220924"/>
    <lineage>
        <taxon>Eukaryota</taxon>
        <taxon>Fungi</taxon>
        <taxon>Dikarya</taxon>
        <taxon>Ascomycota</taxon>
        <taxon>Pezizomycotina</taxon>
        <taxon>Eurotiomycetes</taxon>
        <taxon>Chaetothyriomycetidae</taxon>
        <taxon>Chaetothyriales</taxon>
        <taxon>Cyphellophoraceae</taxon>
        <taxon>Cyphellophora</taxon>
    </lineage>
</organism>
<dbReference type="InterPro" id="IPR001077">
    <property type="entry name" value="COMT_C"/>
</dbReference>
<evidence type="ECO:0000313" key="6">
    <source>
        <dbReference type="Proteomes" id="UP000030752"/>
    </source>
</evidence>
<evidence type="ECO:0000256" key="3">
    <source>
        <dbReference type="ARBA" id="ARBA00022691"/>
    </source>
</evidence>
<dbReference type="Pfam" id="PF00891">
    <property type="entry name" value="Methyltransf_2"/>
    <property type="match status" value="1"/>
</dbReference>
<evidence type="ECO:0000259" key="4">
    <source>
        <dbReference type="Pfam" id="PF00891"/>
    </source>
</evidence>
<dbReference type="EMBL" id="KB822720">
    <property type="protein sequence ID" value="ETN40962.1"/>
    <property type="molecule type" value="Genomic_DNA"/>
</dbReference>
<accession>W2RX13</accession>
<dbReference type="PANTHER" id="PTHR43712:SF12">
    <property type="entry name" value="STERIGMATOCYSTIN 8-O-METHYLTRANSFERASE"/>
    <property type="match status" value="1"/>
</dbReference>
<dbReference type="InterPro" id="IPR029063">
    <property type="entry name" value="SAM-dependent_MTases_sf"/>
</dbReference>
<evidence type="ECO:0000256" key="2">
    <source>
        <dbReference type="ARBA" id="ARBA00022679"/>
    </source>
</evidence>
<dbReference type="STRING" id="1220924.W2RX13"/>
<feature type="domain" description="O-methyltransferase C-terminal" evidence="4">
    <location>
        <begin position="191"/>
        <end position="393"/>
    </location>
</feature>
<dbReference type="InParanoid" id="W2RX13"/>
<dbReference type="Proteomes" id="UP000030752">
    <property type="component" value="Unassembled WGS sequence"/>
</dbReference>
<dbReference type="OrthoDB" id="1606438at2759"/>
<dbReference type="eggNOG" id="KOG3178">
    <property type="taxonomic scope" value="Eukaryota"/>
</dbReference>
<keyword evidence="3" id="KW-0949">S-adenosyl-L-methionine</keyword>
<dbReference type="InterPro" id="IPR036388">
    <property type="entry name" value="WH-like_DNA-bd_sf"/>
</dbReference>
<dbReference type="PANTHER" id="PTHR43712">
    <property type="entry name" value="PUTATIVE (AFU_ORTHOLOGUE AFUA_4G14580)-RELATED"/>
    <property type="match status" value="1"/>
</dbReference>
<dbReference type="Gene3D" id="3.40.50.150">
    <property type="entry name" value="Vaccinia Virus protein VP39"/>
    <property type="match status" value="1"/>
</dbReference>
<keyword evidence="1" id="KW-0489">Methyltransferase</keyword>
<proteinExistence type="predicted"/>
<keyword evidence="2" id="KW-0808">Transferase</keyword>
<sequence>MSLTELAKIILRNAEVLDEHIRAHSLPVPSTASRGHSPMIQFGTQASTAAAQASMLGAIHKLNHLVQGPAAPWLGTMNGAAGDAMTTAAVIHFDIVDHVPVDEEAAFEAVARKCGMDLRDFKLISRYAMTNFIFREPRPNYIAHTAASLCLRENRVVRALAAMSKDELYPTLASEIDAMANYPGSQEPSESAWAIANGASLPLFEELAVHHPSRATTMAHAMESLASMLPDSITTDHFDWESLDSALIVDVGGGKGFACRALALRFPKLRLIVQDLEATAKAGREQCPAELQERITFTTHDFFSAQPVSADVYYFRAIMHDWPDKYCIQILKALVSALRPGSRVVIQDPHTPDPCTVGWWQERQTRASNLRMKAFFNSHDREKHEWEGLFRQADERYRVKGVDVFLREPSNEFGPLMSSVEAVWEGE</sequence>
<dbReference type="PROSITE" id="PS51683">
    <property type="entry name" value="SAM_OMT_II"/>
    <property type="match status" value="1"/>
</dbReference>
<gene>
    <name evidence="5" type="ORF">HMPREF1541_05242</name>
</gene>
<dbReference type="GO" id="GO:0008171">
    <property type="term" value="F:O-methyltransferase activity"/>
    <property type="evidence" value="ECO:0007669"/>
    <property type="project" value="InterPro"/>
</dbReference>
<dbReference type="RefSeq" id="XP_008717805.1">
    <property type="nucleotide sequence ID" value="XM_008719583.1"/>
</dbReference>
<dbReference type="GeneID" id="19972581"/>
<dbReference type="AlphaFoldDB" id="W2RX13"/>
<dbReference type="Gene3D" id="1.10.10.10">
    <property type="entry name" value="Winged helix-like DNA-binding domain superfamily/Winged helix DNA-binding domain"/>
    <property type="match status" value="1"/>
</dbReference>
<dbReference type="CDD" id="cd02440">
    <property type="entry name" value="AdoMet_MTases"/>
    <property type="match status" value="1"/>
</dbReference>
<dbReference type="InterPro" id="IPR016461">
    <property type="entry name" value="COMT-like"/>
</dbReference>